<evidence type="ECO:0000256" key="1">
    <source>
        <dbReference type="ARBA" id="ARBA00001974"/>
    </source>
</evidence>
<keyword evidence="6" id="KW-0560">Oxidoreductase</keyword>
<evidence type="ECO:0000256" key="4">
    <source>
        <dbReference type="ARBA" id="ARBA00022630"/>
    </source>
</evidence>
<keyword evidence="9" id="KW-0753">Steroid metabolism</keyword>
<dbReference type="GO" id="GO:0008203">
    <property type="term" value="P:cholesterol metabolic process"/>
    <property type="evidence" value="ECO:0007669"/>
    <property type="project" value="UniProtKB-KW"/>
</dbReference>
<keyword evidence="5" id="KW-0274">FAD</keyword>
<protein>
    <recommendedName>
        <fullName evidence="14">Cholesterol oxidase</fullName>
        <ecNumber evidence="13">1.1.3.6</ecNumber>
        <ecNumber evidence="11">5.3.3.1</ecNumber>
    </recommendedName>
    <alternativeName>
        <fullName evidence="15">Cholesterol isomerase</fullName>
    </alternativeName>
</protein>
<dbReference type="RefSeq" id="WP_120385082.1">
    <property type="nucleotide sequence ID" value="NZ_RAXT01000053.1"/>
</dbReference>
<dbReference type="AlphaFoldDB" id="A0A3A8ER11"/>
<evidence type="ECO:0000256" key="3">
    <source>
        <dbReference type="ARBA" id="ARBA00022548"/>
    </source>
</evidence>
<evidence type="ECO:0000259" key="16">
    <source>
        <dbReference type="PROSITE" id="PS51379"/>
    </source>
</evidence>
<evidence type="ECO:0000313" key="17">
    <source>
        <dbReference type="EMBL" id="RKG35916.1"/>
    </source>
</evidence>
<dbReference type="PANTHER" id="PTHR47470">
    <property type="entry name" value="CHOLESTEROL OXIDASE"/>
    <property type="match status" value="1"/>
</dbReference>
<comment type="cofactor">
    <cofactor evidence="1">
        <name>FAD</name>
        <dbReference type="ChEBI" id="CHEBI:57692"/>
    </cofactor>
</comment>
<dbReference type="EC" id="5.3.3.1" evidence="11"/>
<dbReference type="Pfam" id="PF05199">
    <property type="entry name" value="GMC_oxred_C"/>
    <property type="match status" value="1"/>
</dbReference>
<gene>
    <name evidence="17" type="ORF">D7V20_15975</name>
</gene>
<evidence type="ECO:0000256" key="13">
    <source>
        <dbReference type="ARBA" id="ARBA00049723"/>
    </source>
</evidence>
<evidence type="ECO:0000256" key="6">
    <source>
        <dbReference type="ARBA" id="ARBA00023002"/>
    </source>
</evidence>
<comment type="pathway">
    <text evidence="12">Steroid metabolism; cholesterol degradation.</text>
</comment>
<evidence type="ECO:0000256" key="15">
    <source>
        <dbReference type="ARBA" id="ARBA00049778"/>
    </source>
</evidence>
<organism evidence="17 18">
    <name type="scientific">Acinetobacter rongchengensis</name>
    <dbReference type="NCBI Taxonomy" id="2419601"/>
    <lineage>
        <taxon>Bacteria</taxon>
        <taxon>Pseudomonadati</taxon>
        <taxon>Pseudomonadota</taxon>
        <taxon>Gammaproteobacteria</taxon>
        <taxon>Moraxellales</taxon>
        <taxon>Moraxellaceae</taxon>
        <taxon>Acinetobacter</taxon>
    </lineage>
</organism>
<keyword evidence="4" id="KW-0285">Flavoprotein</keyword>
<dbReference type="SUPFAM" id="SSF51905">
    <property type="entry name" value="FAD/NAD(P)-binding domain"/>
    <property type="match status" value="1"/>
</dbReference>
<keyword evidence="10" id="KW-0413">Isomerase</keyword>
<dbReference type="Pfam" id="PF13450">
    <property type="entry name" value="NAD_binding_8"/>
    <property type="match status" value="1"/>
</dbReference>
<name>A0A3A8ER11_9GAMM</name>
<dbReference type="InterPro" id="IPR036188">
    <property type="entry name" value="FAD/NAD-bd_sf"/>
</dbReference>
<evidence type="ECO:0000256" key="11">
    <source>
        <dbReference type="ARBA" id="ARBA00038856"/>
    </source>
</evidence>
<dbReference type="GO" id="GO:0004769">
    <property type="term" value="F:steroid Delta-isomerase activity"/>
    <property type="evidence" value="ECO:0007669"/>
    <property type="project" value="UniProtKB-EC"/>
</dbReference>
<evidence type="ECO:0000256" key="8">
    <source>
        <dbReference type="ARBA" id="ARBA00023166"/>
    </source>
</evidence>
<accession>A0A3A8ER11</accession>
<dbReference type="GO" id="GO:0016995">
    <property type="term" value="F:cholesterol oxidase activity"/>
    <property type="evidence" value="ECO:0007669"/>
    <property type="project" value="UniProtKB-EC"/>
</dbReference>
<dbReference type="PANTHER" id="PTHR47470:SF1">
    <property type="entry name" value="FAD-DEPENDENT OXIDOREDUCTASE 2 FAD BINDING DOMAIN-CONTAINING PROTEIN"/>
    <property type="match status" value="1"/>
</dbReference>
<dbReference type="PROSITE" id="PS51379">
    <property type="entry name" value="4FE4S_FER_2"/>
    <property type="match status" value="1"/>
</dbReference>
<comment type="caution">
    <text evidence="17">The sequence shown here is derived from an EMBL/GenBank/DDBJ whole genome shotgun (WGS) entry which is preliminary data.</text>
</comment>
<dbReference type="OrthoDB" id="9787779at2"/>
<evidence type="ECO:0000256" key="9">
    <source>
        <dbReference type="ARBA" id="ARBA00023221"/>
    </source>
</evidence>
<evidence type="ECO:0000256" key="12">
    <source>
        <dbReference type="ARBA" id="ARBA00049645"/>
    </source>
</evidence>
<evidence type="ECO:0000256" key="7">
    <source>
        <dbReference type="ARBA" id="ARBA00023098"/>
    </source>
</evidence>
<keyword evidence="3" id="KW-0153">Cholesterol metabolism</keyword>
<proteinExistence type="inferred from homology"/>
<keyword evidence="8" id="KW-1207">Sterol metabolism</keyword>
<feature type="domain" description="4Fe-4S ferredoxin-type" evidence="16">
    <location>
        <begin position="184"/>
        <end position="213"/>
    </location>
</feature>
<comment type="similarity">
    <text evidence="2">Belongs to the GMC oxidoreductase family.</text>
</comment>
<dbReference type="EC" id="1.1.3.6" evidence="13"/>
<reference evidence="17 18" key="1">
    <citation type="submission" date="2018-09" db="EMBL/GenBank/DDBJ databases">
        <title>The draft genome of Acinetobacter spp. strains.</title>
        <authorList>
            <person name="Qin J."/>
            <person name="Feng Y."/>
            <person name="Zong Z."/>
        </authorList>
    </citation>
    <scope>NUCLEOTIDE SEQUENCE [LARGE SCALE GENOMIC DNA]</scope>
    <source>
        <strain evidence="17 18">WCHAc060115</strain>
    </source>
</reference>
<dbReference type="Proteomes" id="UP000280405">
    <property type="component" value="Unassembled WGS sequence"/>
</dbReference>
<dbReference type="Gene3D" id="3.50.50.60">
    <property type="entry name" value="FAD/NAD(P)-binding domain"/>
    <property type="match status" value="3"/>
</dbReference>
<dbReference type="InterPro" id="IPR052542">
    <property type="entry name" value="Cholesterol_Oxidase"/>
</dbReference>
<evidence type="ECO:0000256" key="14">
    <source>
        <dbReference type="ARBA" id="ARBA00049744"/>
    </source>
</evidence>
<evidence type="ECO:0000256" key="5">
    <source>
        <dbReference type="ARBA" id="ARBA00022827"/>
    </source>
</evidence>
<keyword evidence="18" id="KW-1185">Reference proteome</keyword>
<evidence type="ECO:0000256" key="2">
    <source>
        <dbReference type="ARBA" id="ARBA00010790"/>
    </source>
</evidence>
<keyword evidence="7" id="KW-0443">Lipid metabolism</keyword>
<sequence>MHQIDYDFDYLIIGSGFGGSVSAHRLSQKGYSVAVIEMGKRWEAKDFPKNNWNTPRWIWRPALKFFGFFNLRIFRHVTIICGNAVGGGSITYANTLLIPPDHVWSEGSWGNIPHLKQEMPQHFAEAERMLGVTDNVILGPADHMLKRMGEAVGVGDTFKPTRVATFFPAEGEVGGKTYPDPYFNGQGPDRATCTACGGCMTGCKHNAKNTLDKNYLYFAEKQGAQIFAETKVIDLRPLNDQEDGADGYEVTTIDSMSWGQKNKRIWKVKNVIFSASSLGTQELLLRLKDRQVLPNISEQLGKQVRTNAESILGVRFFDKNIDMSQGVAIGSSIYIDHNTHIEATRYQRGSDGMGLLTTYMADGKPGLSRIFTWLWAFICHPIIFLKMNSPFGFAKQTLIFLVMQTVDASIQMKLKRNWWWPFGKTLSSEGKPLPVYIPQANAFTEKVAKMFKGYPMTTKTEIFFNVPFTAHCMGGCAMSDSVETGVVDAQNRVFNYKNMYVIDGAMLGANLGVNPSLTITALAERAMSFIPDKATLENAE</sequence>
<dbReference type="InterPro" id="IPR017896">
    <property type="entry name" value="4Fe4S_Fe-S-bd"/>
</dbReference>
<evidence type="ECO:0000256" key="10">
    <source>
        <dbReference type="ARBA" id="ARBA00023235"/>
    </source>
</evidence>
<dbReference type="EMBL" id="RAXT01000053">
    <property type="protein sequence ID" value="RKG35916.1"/>
    <property type="molecule type" value="Genomic_DNA"/>
</dbReference>
<evidence type="ECO:0000313" key="18">
    <source>
        <dbReference type="Proteomes" id="UP000280405"/>
    </source>
</evidence>
<dbReference type="InterPro" id="IPR007867">
    <property type="entry name" value="GMC_OxRtase_C"/>
</dbReference>